<dbReference type="PROSITE" id="PS00050">
    <property type="entry name" value="RIBOSOMAL_L23"/>
    <property type="match status" value="1"/>
</dbReference>
<accession>A0A1Y1SIF7</accession>
<dbReference type="PANTHER" id="PTHR11620">
    <property type="entry name" value="60S RIBOSOMAL PROTEIN L23A"/>
    <property type="match status" value="1"/>
</dbReference>
<sequence>MNAAQSAQERAFQVLLAPLVTEKSSRVAEEGNVVVFEVARDASKPEIRRAVEGLFDVKVAAVTTVNVKGKSKRFGRSFGRRSDWKKAYVKLAEGQEIDFTSGVK</sequence>
<dbReference type="GO" id="GO:0019843">
    <property type="term" value="F:rRNA binding"/>
    <property type="evidence" value="ECO:0007669"/>
    <property type="project" value="UniProtKB-UniRule"/>
</dbReference>
<name>A0A1Y1SIF7_9GAMM</name>
<comment type="function">
    <text evidence="6">One of the early assembly proteins it binds 23S rRNA. One of the proteins that surrounds the polypeptide exit tunnel on the outside of the ribosome. Forms the main docking site for trigger factor binding to the ribosome.</text>
</comment>
<dbReference type="FunFam" id="3.30.70.330:FF:000001">
    <property type="entry name" value="50S ribosomal protein L23"/>
    <property type="match status" value="1"/>
</dbReference>
<dbReference type="NCBIfam" id="NF004359">
    <property type="entry name" value="PRK05738.1-3"/>
    <property type="match status" value="1"/>
</dbReference>
<dbReference type="InterPro" id="IPR012677">
    <property type="entry name" value="Nucleotide-bd_a/b_plait_sf"/>
</dbReference>
<comment type="subunit">
    <text evidence="6">Part of the 50S ribosomal subunit. Contacts protein L29, and trigger factor when it is bound to the ribosome.</text>
</comment>
<dbReference type="Proteomes" id="UP000192342">
    <property type="component" value="Unassembled WGS sequence"/>
</dbReference>
<dbReference type="InterPro" id="IPR012678">
    <property type="entry name" value="Ribosomal_uL23/eL15/eS24_sf"/>
</dbReference>
<dbReference type="NCBIfam" id="NF004360">
    <property type="entry name" value="PRK05738.1-5"/>
    <property type="match status" value="1"/>
</dbReference>
<keyword evidence="9" id="KW-1185">Reference proteome</keyword>
<evidence type="ECO:0000256" key="7">
    <source>
        <dbReference type="RuleBase" id="RU003934"/>
    </source>
</evidence>
<dbReference type="InterPro" id="IPR013025">
    <property type="entry name" value="Ribosomal_uL23-like"/>
</dbReference>
<keyword evidence="3 6" id="KW-0694">RNA-binding</keyword>
<evidence type="ECO:0000256" key="1">
    <source>
        <dbReference type="ARBA" id="ARBA00006700"/>
    </source>
</evidence>
<evidence type="ECO:0000256" key="6">
    <source>
        <dbReference type="HAMAP-Rule" id="MF_01369"/>
    </source>
</evidence>
<keyword evidence="2 6" id="KW-0699">rRNA-binding</keyword>
<evidence type="ECO:0000313" key="8">
    <source>
        <dbReference type="EMBL" id="ORE88979.1"/>
    </source>
</evidence>
<dbReference type="NCBIfam" id="NF004363">
    <property type="entry name" value="PRK05738.2-4"/>
    <property type="match status" value="1"/>
</dbReference>
<protein>
    <recommendedName>
        <fullName evidence="6">Large ribosomal subunit protein uL23</fullName>
    </recommendedName>
</protein>
<evidence type="ECO:0000256" key="2">
    <source>
        <dbReference type="ARBA" id="ARBA00022730"/>
    </source>
</evidence>
<comment type="similarity">
    <text evidence="1 6 7">Belongs to the universal ribosomal protein uL23 family.</text>
</comment>
<dbReference type="GO" id="GO:0006412">
    <property type="term" value="P:translation"/>
    <property type="evidence" value="ECO:0007669"/>
    <property type="project" value="UniProtKB-UniRule"/>
</dbReference>
<organism evidence="8 9">
    <name type="scientific">Oceanococcus atlanticus</name>
    <dbReference type="NCBI Taxonomy" id="1317117"/>
    <lineage>
        <taxon>Bacteria</taxon>
        <taxon>Pseudomonadati</taxon>
        <taxon>Pseudomonadota</taxon>
        <taxon>Gammaproteobacteria</taxon>
        <taxon>Chromatiales</taxon>
        <taxon>Oceanococcaceae</taxon>
        <taxon>Oceanococcus</taxon>
    </lineage>
</organism>
<gene>
    <name evidence="6 8" type="primary">rplW</name>
    <name evidence="8" type="ORF">ATO7_03850</name>
</gene>
<evidence type="ECO:0000256" key="3">
    <source>
        <dbReference type="ARBA" id="ARBA00022884"/>
    </source>
</evidence>
<dbReference type="GO" id="GO:1990904">
    <property type="term" value="C:ribonucleoprotein complex"/>
    <property type="evidence" value="ECO:0007669"/>
    <property type="project" value="UniProtKB-KW"/>
</dbReference>
<comment type="caution">
    <text evidence="8">The sequence shown here is derived from an EMBL/GenBank/DDBJ whole genome shotgun (WGS) entry which is preliminary data.</text>
</comment>
<dbReference type="STRING" id="1317117.ATO7_03850"/>
<evidence type="ECO:0000256" key="4">
    <source>
        <dbReference type="ARBA" id="ARBA00022980"/>
    </source>
</evidence>
<dbReference type="RefSeq" id="WP_083559695.1">
    <property type="nucleotide sequence ID" value="NZ_AQQV01000001.1"/>
</dbReference>
<dbReference type="OrthoDB" id="9793353at2"/>
<dbReference type="AlphaFoldDB" id="A0A1Y1SIF7"/>
<dbReference type="GO" id="GO:0005840">
    <property type="term" value="C:ribosome"/>
    <property type="evidence" value="ECO:0007669"/>
    <property type="project" value="UniProtKB-KW"/>
</dbReference>
<dbReference type="HAMAP" id="MF_01369_B">
    <property type="entry name" value="Ribosomal_uL23_B"/>
    <property type="match status" value="1"/>
</dbReference>
<keyword evidence="5 6" id="KW-0687">Ribonucleoprotein</keyword>
<dbReference type="Gene3D" id="3.30.70.330">
    <property type="match status" value="1"/>
</dbReference>
<dbReference type="Pfam" id="PF00276">
    <property type="entry name" value="Ribosomal_L23"/>
    <property type="match status" value="1"/>
</dbReference>
<keyword evidence="4 6" id="KW-0689">Ribosomal protein</keyword>
<evidence type="ECO:0000313" key="9">
    <source>
        <dbReference type="Proteomes" id="UP000192342"/>
    </source>
</evidence>
<proteinExistence type="inferred from homology"/>
<evidence type="ECO:0000256" key="5">
    <source>
        <dbReference type="ARBA" id="ARBA00023274"/>
    </source>
</evidence>
<dbReference type="SUPFAM" id="SSF54189">
    <property type="entry name" value="Ribosomal proteins S24e, L23 and L15e"/>
    <property type="match status" value="1"/>
</dbReference>
<dbReference type="EMBL" id="AQQV01000001">
    <property type="protein sequence ID" value="ORE88979.1"/>
    <property type="molecule type" value="Genomic_DNA"/>
</dbReference>
<reference evidence="8 9" key="1">
    <citation type="submission" date="2013-04" db="EMBL/GenBank/DDBJ databases">
        <title>Oceanococcus atlanticus 22II-S10r2 Genome Sequencing.</title>
        <authorList>
            <person name="Lai Q."/>
            <person name="Li G."/>
            <person name="Shao Z."/>
        </authorList>
    </citation>
    <scope>NUCLEOTIDE SEQUENCE [LARGE SCALE GENOMIC DNA]</scope>
    <source>
        <strain evidence="8 9">22II-S10r2</strain>
    </source>
</reference>
<dbReference type="NCBIfam" id="NF004366">
    <property type="entry name" value="PRK05738.3-2"/>
    <property type="match status" value="1"/>
</dbReference>
<dbReference type="GO" id="GO:0003735">
    <property type="term" value="F:structural constituent of ribosome"/>
    <property type="evidence" value="ECO:0007669"/>
    <property type="project" value="InterPro"/>
</dbReference>
<dbReference type="InterPro" id="IPR001014">
    <property type="entry name" value="Ribosomal_uL23_CS"/>
</dbReference>